<sequence>MEDSHLLQMLVKFLYGWSGALWSAGLAHVRFAFPNERRVACHCLLRCWRPLLREGITEGWHVRWAFCQAIAFCSRRTPGRGM</sequence>
<reference evidence="1 2" key="1">
    <citation type="submission" date="2019-08" db="EMBL/GenBank/DDBJ databases">
        <authorList>
            <person name="Herpell B J."/>
        </authorList>
    </citation>
    <scope>NUCLEOTIDE SEQUENCE [LARGE SCALE GENOMIC DNA]</scope>
    <source>
        <strain evidence="2">Msb3</strain>
    </source>
</reference>
<gene>
    <name evidence="1" type="ORF">PDMSB3_1033</name>
</gene>
<name>A0A5Q4ZBA4_9BURK</name>
<dbReference type="AlphaFoldDB" id="A0A5Q4ZBA4"/>
<evidence type="ECO:0000313" key="1">
    <source>
        <dbReference type="EMBL" id="VVD27495.1"/>
    </source>
</evidence>
<accession>A0A5Q4ZBA4</accession>
<dbReference type="KEGG" id="pdio:PDMSB3_1033"/>
<evidence type="ECO:0000313" key="2">
    <source>
        <dbReference type="Proteomes" id="UP000325811"/>
    </source>
</evidence>
<keyword evidence="2" id="KW-1185">Reference proteome</keyword>
<dbReference type="Proteomes" id="UP000325811">
    <property type="component" value="Chromosome I"/>
</dbReference>
<organism evidence="1 2">
    <name type="scientific">Paraburkholderia dioscoreae</name>
    <dbReference type="NCBI Taxonomy" id="2604047"/>
    <lineage>
        <taxon>Bacteria</taxon>
        <taxon>Pseudomonadati</taxon>
        <taxon>Pseudomonadota</taxon>
        <taxon>Betaproteobacteria</taxon>
        <taxon>Burkholderiales</taxon>
        <taxon>Burkholderiaceae</taxon>
        <taxon>Paraburkholderia</taxon>
    </lineage>
</organism>
<protein>
    <submittedName>
        <fullName evidence="1">Uncharacterized protein</fullName>
    </submittedName>
</protein>
<dbReference type="EMBL" id="LR699553">
    <property type="protein sequence ID" value="VVD27495.1"/>
    <property type="molecule type" value="Genomic_DNA"/>
</dbReference>
<proteinExistence type="predicted"/>